<feature type="compositionally biased region" description="Basic and acidic residues" evidence="9">
    <location>
        <begin position="909"/>
        <end position="920"/>
    </location>
</feature>
<feature type="compositionally biased region" description="Low complexity" evidence="9">
    <location>
        <begin position="252"/>
        <end position="266"/>
    </location>
</feature>
<comment type="similarity">
    <text evidence="8">Belongs to the ABC transporter superfamily. ABCB family. Heavy Metal importer (TC 3.A.1.210) subfamily.</text>
</comment>
<reference evidence="13" key="1">
    <citation type="submission" date="2020-01" db="EMBL/GenBank/DDBJ databases">
        <authorList>
            <consortium name="DOE Joint Genome Institute"/>
            <person name="Haridas S."/>
            <person name="Albert R."/>
            <person name="Binder M."/>
            <person name="Bloem J."/>
            <person name="Labutti K."/>
            <person name="Salamov A."/>
            <person name="Andreopoulos B."/>
            <person name="Baker S.E."/>
            <person name="Barry K."/>
            <person name="Bills G."/>
            <person name="Bluhm B.H."/>
            <person name="Cannon C."/>
            <person name="Castanera R."/>
            <person name="Culley D.E."/>
            <person name="Daum C."/>
            <person name="Ezra D."/>
            <person name="Gonzalez J.B."/>
            <person name="Henrissat B."/>
            <person name="Kuo A."/>
            <person name="Liang C."/>
            <person name="Lipzen A."/>
            <person name="Lutzoni F."/>
            <person name="Magnuson J."/>
            <person name="Mondo S."/>
            <person name="Nolan M."/>
            <person name="Ohm R."/>
            <person name="Pangilinan J."/>
            <person name="Park H.-J."/>
            <person name="Ramirez L."/>
            <person name="Alfaro M."/>
            <person name="Sun H."/>
            <person name="Tritt A."/>
            <person name="Yoshinaga Y."/>
            <person name="Zwiers L.-H."/>
            <person name="Turgeon B.G."/>
            <person name="Goodwin S.B."/>
            <person name="Spatafora J.W."/>
            <person name="Crous P.W."/>
            <person name="Grigoriev I.V."/>
        </authorList>
    </citation>
    <scope>NUCLEOTIDE SEQUENCE</scope>
    <source>
        <strain evidence="13">P77</strain>
    </source>
</reference>
<evidence type="ECO:0000256" key="4">
    <source>
        <dbReference type="ARBA" id="ARBA00022741"/>
    </source>
</evidence>
<dbReference type="GO" id="GO:0005524">
    <property type="term" value="F:ATP binding"/>
    <property type="evidence" value="ECO:0007669"/>
    <property type="project" value="UniProtKB-KW"/>
</dbReference>
<feature type="transmembrane region" description="Helical" evidence="10">
    <location>
        <begin position="108"/>
        <end position="130"/>
    </location>
</feature>
<dbReference type="InterPro" id="IPR003439">
    <property type="entry name" value="ABC_transporter-like_ATP-bd"/>
</dbReference>
<dbReference type="CDD" id="cd03253">
    <property type="entry name" value="ABCC_ATM1_transporter"/>
    <property type="match status" value="1"/>
</dbReference>
<dbReference type="AlphaFoldDB" id="A0A6A5K7Q0"/>
<keyword evidence="6 10" id="KW-1133">Transmembrane helix</keyword>
<dbReference type="SMART" id="SM00382">
    <property type="entry name" value="AAA"/>
    <property type="match status" value="1"/>
</dbReference>
<evidence type="ECO:0000256" key="1">
    <source>
        <dbReference type="ARBA" id="ARBA00004141"/>
    </source>
</evidence>
<feature type="transmembrane region" description="Helical" evidence="10">
    <location>
        <begin position="455"/>
        <end position="475"/>
    </location>
</feature>
<feature type="transmembrane region" description="Helical" evidence="10">
    <location>
        <begin position="142"/>
        <end position="161"/>
    </location>
</feature>
<keyword evidence="14" id="KW-1185">Reference proteome</keyword>
<proteinExistence type="inferred from homology"/>
<evidence type="ECO:0000313" key="14">
    <source>
        <dbReference type="Proteomes" id="UP000800040"/>
    </source>
</evidence>
<keyword evidence="7 10" id="KW-0472">Membrane</keyword>
<dbReference type="FunFam" id="1.20.1560.10:FF:000050">
    <property type="entry name" value="Vacuolar ABC heavy metal transporter (Hmt1)"/>
    <property type="match status" value="1"/>
</dbReference>
<feature type="transmembrane region" description="Helical" evidence="10">
    <location>
        <begin position="225"/>
        <end position="244"/>
    </location>
</feature>
<dbReference type="InterPro" id="IPR036640">
    <property type="entry name" value="ABC1_TM_sf"/>
</dbReference>
<evidence type="ECO:0000313" key="13">
    <source>
        <dbReference type="EMBL" id="KAF1833835.1"/>
    </source>
</evidence>
<evidence type="ECO:0000259" key="11">
    <source>
        <dbReference type="PROSITE" id="PS50893"/>
    </source>
</evidence>
<dbReference type="Pfam" id="PF00005">
    <property type="entry name" value="ABC_tran"/>
    <property type="match status" value="1"/>
</dbReference>
<dbReference type="PANTHER" id="PTHR24221:SF651">
    <property type="entry name" value="HEAVY METAL TOLERANCE PROTEIN"/>
    <property type="match status" value="1"/>
</dbReference>
<dbReference type="InterPro" id="IPR003593">
    <property type="entry name" value="AAA+_ATPase"/>
</dbReference>
<dbReference type="Pfam" id="PF00664">
    <property type="entry name" value="ABC_membrane"/>
    <property type="match status" value="1"/>
</dbReference>
<evidence type="ECO:0000256" key="10">
    <source>
        <dbReference type="SAM" id="Phobius"/>
    </source>
</evidence>
<dbReference type="PROSITE" id="PS00211">
    <property type="entry name" value="ABC_TRANSPORTER_1"/>
    <property type="match status" value="1"/>
</dbReference>
<dbReference type="SUPFAM" id="SSF90123">
    <property type="entry name" value="ABC transporter transmembrane region"/>
    <property type="match status" value="1"/>
</dbReference>
<keyword evidence="3 10" id="KW-0812">Transmembrane</keyword>
<feature type="transmembrane region" description="Helical" evidence="10">
    <location>
        <begin position="39"/>
        <end position="59"/>
    </location>
</feature>
<dbReference type="GO" id="GO:0005774">
    <property type="term" value="C:vacuolar membrane"/>
    <property type="evidence" value="ECO:0007669"/>
    <property type="project" value="TreeGrafter"/>
</dbReference>
<dbReference type="OrthoDB" id="6500128at2759"/>
<dbReference type="InterPro" id="IPR027417">
    <property type="entry name" value="P-loop_NTPase"/>
</dbReference>
<feature type="domain" description="ABC transporter" evidence="11">
    <location>
        <begin position="658"/>
        <end position="892"/>
    </location>
</feature>
<feature type="region of interest" description="Disordered" evidence="9">
    <location>
        <begin position="251"/>
        <end position="306"/>
    </location>
</feature>
<feature type="compositionally biased region" description="Polar residues" evidence="9">
    <location>
        <begin position="944"/>
        <end position="953"/>
    </location>
</feature>
<dbReference type="PANTHER" id="PTHR24221">
    <property type="entry name" value="ATP-BINDING CASSETTE SUB-FAMILY B"/>
    <property type="match status" value="1"/>
</dbReference>
<dbReference type="SUPFAM" id="SSF52540">
    <property type="entry name" value="P-loop containing nucleoside triphosphate hydrolases"/>
    <property type="match status" value="1"/>
</dbReference>
<name>A0A6A5K7Q0_9PLEO</name>
<evidence type="ECO:0000256" key="9">
    <source>
        <dbReference type="SAM" id="MobiDB-lite"/>
    </source>
</evidence>
<dbReference type="GO" id="GO:0140359">
    <property type="term" value="F:ABC-type transporter activity"/>
    <property type="evidence" value="ECO:0007669"/>
    <property type="project" value="InterPro"/>
</dbReference>
<dbReference type="InterPro" id="IPR011527">
    <property type="entry name" value="ABC1_TM_dom"/>
</dbReference>
<feature type="domain" description="ABC transmembrane type-1" evidence="12">
    <location>
        <begin position="340"/>
        <end position="624"/>
    </location>
</feature>
<feature type="region of interest" description="Disordered" evidence="9">
    <location>
        <begin position="909"/>
        <end position="966"/>
    </location>
</feature>
<dbReference type="CDD" id="cd18583">
    <property type="entry name" value="ABC_6TM_HMT1"/>
    <property type="match status" value="1"/>
</dbReference>
<sequence length="966" mass="107844">MAEPLLHPLGHIVAAAAAHDEQRWKHARPLRNAVTVLQYAYPIIMLVFFLAVFTLRSIAASNSNANIAKPTTTGPGGKPLPATDPTRNFVSKKTHDDVTQTQKRVFEWVSLLTALTFVGNSVIIIAHALTETDEHWWAGKAVVIYLVGAFFVYCLFLISLLDSKPSPTVAHVATWSLAAVLEVALVACSFAIYTHPHREPTAGPPAERLRFGMTDWEAAEVAMDLLRIVLLLALVAFYLLFVVAPQRRAQHESGSPSESTSLLSGGDQNGHAENGHANGTAYGAVHPVGGKHQHAEGTPPAWSRPTGAPARSWWEYIKGYRVFFPYLWPSKDRKLQLIVVACFILVVAQRIINVLVPDQVGEIVNRLKDPTRGSPWTPIILYIAFRFLQGSNGLLGATRSALWIPVSQYSYRELSVAAFEHVHGLSLDFHLGKKTGEVLSALGKGSSINTFLEQVTFQVVPMLIDLAVAIGYFLIKFDAYYALIIAIVTFWYIYLTIRLAQWRAEIRREMVNADREEDAVKNDSMVSYETVKYFNAEAYEFNRYRDAVKKYQNAEYKVMISLNIMNITQNMVFMLGLLVTCFIAAYQIAAGEQEVGKFMVLITYMGQLQSPLNFFGTFYRMIQSAMINSERMLELFKERPTVVDKEGAIDLPSCEGNLRFQDVHFAYDQRKPALTGLDFHCQPGTTTAFVGESGGGKSTVFRLLYRFYNTMSGSIQVDGHDVEDLTIDSVRRHIGVVPQDTVLFNETLMYNLKYANPDATDEQVYEACRAASIHDKIMTFPDKYETKVGDRGLRLSGGEKQRVAIARTILKNPRIIMLDEATAALDTETEQHIQEAFTTLAKGRTMLIIAHRLSTITHADQILVLHKGKVQECGTHEELLDRPGGHYAAMWKKQIRAQRAAEQAQYLKDKADRLRRESKDGTFGVEDGSSSRSSSSSDDENAKVNRSTAQNSSHRQESSGKPHGHP</sequence>
<accession>A0A6A5K7Q0</accession>
<keyword evidence="4" id="KW-0547">Nucleotide-binding</keyword>
<keyword evidence="2" id="KW-0813">Transport</keyword>
<gene>
    <name evidence="13" type="ORF">BDW02DRAFT_499687</name>
</gene>
<feature type="transmembrane region" description="Helical" evidence="10">
    <location>
        <begin position="173"/>
        <end position="193"/>
    </location>
</feature>
<dbReference type="EMBL" id="ML975311">
    <property type="protein sequence ID" value="KAF1833835.1"/>
    <property type="molecule type" value="Genomic_DNA"/>
</dbReference>
<evidence type="ECO:0000256" key="2">
    <source>
        <dbReference type="ARBA" id="ARBA00022448"/>
    </source>
</evidence>
<dbReference type="Proteomes" id="UP000800040">
    <property type="component" value="Unassembled WGS sequence"/>
</dbReference>
<dbReference type="GO" id="GO:0016887">
    <property type="term" value="F:ATP hydrolysis activity"/>
    <property type="evidence" value="ECO:0007669"/>
    <property type="project" value="InterPro"/>
</dbReference>
<evidence type="ECO:0000259" key="12">
    <source>
        <dbReference type="PROSITE" id="PS50929"/>
    </source>
</evidence>
<feature type="transmembrane region" description="Helical" evidence="10">
    <location>
        <begin position="481"/>
        <end position="500"/>
    </location>
</feature>
<dbReference type="GO" id="GO:0000041">
    <property type="term" value="P:transition metal ion transport"/>
    <property type="evidence" value="ECO:0007669"/>
    <property type="project" value="UniProtKB-ARBA"/>
</dbReference>
<feature type="region of interest" description="Disordered" evidence="9">
    <location>
        <begin position="66"/>
        <end position="94"/>
    </location>
</feature>
<dbReference type="PROSITE" id="PS50929">
    <property type="entry name" value="ABC_TM1F"/>
    <property type="match status" value="1"/>
</dbReference>
<evidence type="ECO:0000256" key="8">
    <source>
        <dbReference type="ARBA" id="ARBA00024363"/>
    </source>
</evidence>
<organism evidence="13 14">
    <name type="scientific">Decorospora gaudefroyi</name>
    <dbReference type="NCBI Taxonomy" id="184978"/>
    <lineage>
        <taxon>Eukaryota</taxon>
        <taxon>Fungi</taxon>
        <taxon>Dikarya</taxon>
        <taxon>Ascomycota</taxon>
        <taxon>Pezizomycotina</taxon>
        <taxon>Dothideomycetes</taxon>
        <taxon>Pleosporomycetidae</taxon>
        <taxon>Pleosporales</taxon>
        <taxon>Pleosporineae</taxon>
        <taxon>Pleosporaceae</taxon>
        <taxon>Decorospora</taxon>
    </lineage>
</organism>
<dbReference type="PROSITE" id="PS50893">
    <property type="entry name" value="ABC_TRANSPORTER_2"/>
    <property type="match status" value="1"/>
</dbReference>
<evidence type="ECO:0000256" key="6">
    <source>
        <dbReference type="ARBA" id="ARBA00022989"/>
    </source>
</evidence>
<evidence type="ECO:0000256" key="3">
    <source>
        <dbReference type="ARBA" id="ARBA00022692"/>
    </source>
</evidence>
<dbReference type="InterPro" id="IPR017871">
    <property type="entry name" value="ABC_transporter-like_CS"/>
</dbReference>
<protein>
    <submittedName>
        <fullName evidence="13">Heavy metal tolerance protein</fullName>
    </submittedName>
</protein>
<comment type="subcellular location">
    <subcellularLocation>
        <location evidence="1">Membrane</location>
        <topology evidence="1">Multi-pass membrane protein</topology>
    </subcellularLocation>
</comment>
<evidence type="ECO:0000256" key="5">
    <source>
        <dbReference type="ARBA" id="ARBA00022840"/>
    </source>
</evidence>
<evidence type="ECO:0000256" key="7">
    <source>
        <dbReference type="ARBA" id="ARBA00023136"/>
    </source>
</evidence>
<dbReference type="Gene3D" id="3.40.50.300">
    <property type="entry name" value="P-loop containing nucleotide triphosphate hydrolases"/>
    <property type="match status" value="1"/>
</dbReference>
<dbReference type="InterPro" id="IPR039421">
    <property type="entry name" value="Type_1_exporter"/>
</dbReference>
<dbReference type="FunFam" id="3.40.50.300:FF:000186">
    <property type="entry name" value="ATP-binding cassette sub-family B member 7, mitochondrial"/>
    <property type="match status" value="1"/>
</dbReference>
<feature type="transmembrane region" description="Helical" evidence="10">
    <location>
        <begin position="571"/>
        <end position="589"/>
    </location>
</feature>
<dbReference type="Gene3D" id="1.20.1560.10">
    <property type="entry name" value="ABC transporter type 1, transmembrane domain"/>
    <property type="match status" value="1"/>
</dbReference>
<keyword evidence="5" id="KW-0067">ATP-binding</keyword>